<dbReference type="InterPro" id="IPR050833">
    <property type="entry name" value="Poly_Biosynth_Transport"/>
</dbReference>
<proteinExistence type="predicted"/>
<evidence type="ECO:0000256" key="6">
    <source>
        <dbReference type="SAM" id="Phobius"/>
    </source>
</evidence>
<gene>
    <name evidence="7" type="ORF">EAS56_26355</name>
</gene>
<feature type="transmembrane region" description="Helical" evidence="6">
    <location>
        <begin position="367"/>
        <end position="395"/>
    </location>
</feature>
<evidence type="ECO:0000256" key="2">
    <source>
        <dbReference type="ARBA" id="ARBA00022475"/>
    </source>
</evidence>
<feature type="transmembrane region" description="Helical" evidence="6">
    <location>
        <begin position="175"/>
        <end position="198"/>
    </location>
</feature>
<keyword evidence="4 6" id="KW-1133">Transmembrane helix</keyword>
<dbReference type="RefSeq" id="WP_128958551.1">
    <property type="nucleotide sequence ID" value="NZ_RDQZ01000026.1"/>
</dbReference>
<evidence type="ECO:0008006" key="9">
    <source>
        <dbReference type="Google" id="ProtNLM"/>
    </source>
</evidence>
<evidence type="ECO:0000256" key="5">
    <source>
        <dbReference type="ARBA" id="ARBA00023136"/>
    </source>
</evidence>
<organism evidence="7 8">
    <name type="scientific">Bradyrhizobium guangzhouense</name>
    <dbReference type="NCBI Taxonomy" id="1325095"/>
    <lineage>
        <taxon>Bacteria</taxon>
        <taxon>Pseudomonadati</taxon>
        <taxon>Pseudomonadota</taxon>
        <taxon>Alphaproteobacteria</taxon>
        <taxon>Hyphomicrobiales</taxon>
        <taxon>Nitrobacteraceae</taxon>
        <taxon>Bradyrhizobium</taxon>
    </lineage>
</organism>
<feature type="transmembrane region" description="Helical" evidence="6">
    <location>
        <begin position="116"/>
        <end position="138"/>
    </location>
</feature>
<dbReference type="PANTHER" id="PTHR30250">
    <property type="entry name" value="PST FAMILY PREDICTED COLANIC ACID TRANSPORTER"/>
    <property type="match status" value="1"/>
</dbReference>
<dbReference type="EMBL" id="RDQZ01000026">
    <property type="protein sequence ID" value="RXH09184.1"/>
    <property type="molecule type" value="Genomic_DNA"/>
</dbReference>
<evidence type="ECO:0000313" key="8">
    <source>
        <dbReference type="Proteomes" id="UP000290401"/>
    </source>
</evidence>
<keyword evidence="5 6" id="KW-0472">Membrane</keyword>
<keyword evidence="2" id="KW-1003">Cell membrane</keyword>
<feature type="transmembrane region" description="Helical" evidence="6">
    <location>
        <begin position="330"/>
        <end position="355"/>
    </location>
</feature>
<sequence length="439" mass="46523">MGVVRSTYAILATRVVGISGQAIIFIYLANRLTQIDFGIFSAVYVYWGLVRMLGPLGFDQVVLRETAAAIAVGDSEYTDALKVMAVKWWLVSSFVATILTLVALACLRMWGHTLSLALILATSAAVPAHSLIAIFAASLRGSQRVLLSQFLESIGLVGLTLCAGLALDLVGKLDLAGIVLAQAIVGWLVALLYAYFIGQIRWSANSIRLDVSKLRKDAFQIWQALAVTGLAVRVPTYVGVLMLGPAKTAVLEIAIRFGTLPTIFTTSVSATAAPALASAAAKGDRLSIEKTLIESTVASSVPSALVLIAFGTLGPFFLARSLPPAYEEAFVPLLLVTSATLINAIFGIASTFLLMSNRQSEVRRFSTIQLVTVGAGAIVLGYLGGVSGIAIAILIGSFVRDLSLAIKIRAEVDPKRVLAVTTSSIFHNLLVRSRRTGSL</sequence>
<evidence type="ECO:0000313" key="7">
    <source>
        <dbReference type="EMBL" id="RXH09184.1"/>
    </source>
</evidence>
<protein>
    <recommendedName>
        <fullName evidence="9">Polysaccharide biosynthesis protein</fullName>
    </recommendedName>
</protein>
<comment type="caution">
    <text evidence="7">The sequence shown here is derived from an EMBL/GenBank/DDBJ whole genome shotgun (WGS) entry which is preliminary data.</text>
</comment>
<keyword evidence="8" id="KW-1185">Reference proteome</keyword>
<feature type="transmembrane region" description="Helical" evidence="6">
    <location>
        <begin position="35"/>
        <end position="54"/>
    </location>
</feature>
<evidence type="ECO:0000256" key="3">
    <source>
        <dbReference type="ARBA" id="ARBA00022692"/>
    </source>
</evidence>
<feature type="transmembrane region" description="Helical" evidence="6">
    <location>
        <begin position="88"/>
        <end position="110"/>
    </location>
</feature>
<feature type="transmembrane region" description="Helical" evidence="6">
    <location>
        <begin position="7"/>
        <end position="29"/>
    </location>
</feature>
<feature type="transmembrane region" description="Helical" evidence="6">
    <location>
        <begin position="253"/>
        <end position="276"/>
    </location>
</feature>
<dbReference type="PANTHER" id="PTHR30250:SF11">
    <property type="entry name" value="O-ANTIGEN TRANSPORTER-RELATED"/>
    <property type="match status" value="1"/>
</dbReference>
<reference evidence="7 8" key="1">
    <citation type="submission" date="2018-10" db="EMBL/GenBank/DDBJ databases">
        <title>Bradyrhizobium sp. nov., effective nodules isolated from peanut in China.</title>
        <authorList>
            <person name="Li Y."/>
        </authorList>
    </citation>
    <scope>NUCLEOTIDE SEQUENCE [LARGE SCALE GENOMIC DNA]</scope>
    <source>
        <strain evidence="7 8">CCBAU 53426</strain>
    </source>
</reference>
<feature type="transmembrane region" description="Helical" evidence="6">
    <location>
        <begin position="219"/>
        <end position="241"/>
    </location>
</feature>
<evidence type="ECO:0000256" key="1">
    <source>
        <dbReference type="ARBA" id="ARBA00004651"/>
    </source>
</evidence>
<name>A0ABY0E0H7_9BRAD</name>
<feature type="transmembrane region" description="Helical" evidence="6">
    <location>
        <begin position="297"/>
        <end position="318"/>
    </location>
</feature>
<dbReference type="Proteomes" id="UP000290401">
    <property type="component" value="Unassembled WGS sequence"/>
</dbReference>
<dbReference type="Pfam" id="PF01943">
    <property type="entry name" value="Polysacc_synt"/>
    <property type="match status" value="1"/>
</dbReference>
<accession>A0ABY0E0H7</accession>
<evidence type="ECO:0000256" key="4">
    <source>
        <dbReference type="ARBA" id="ARBA00022989"/>
    </source>
</evidence>
<comment type="subcellular location">
    <subcellularLocation>
        <location evidence="1">Cell membrane</location>
        <topology evidence="1">Multi-pass membrane protein</topology>
    </subcellularLocation>
</comment>
<feature type="transmembrane region" description="Helical" evidence="6">
    <location>
        <begin position="150"/>
        <end position="169"/>
    </location>
</feature>
<dbReference type="InterPro" id="IPR002797">
    <property type="entry name" value="Polysacc_synth"/>
</dbReference>
<keyword evidence="3 6" id="KW-0812">Transmembrane</keyword>